<feature type="compositionally biased region" description="Low complexity" evidence="1">
    <location>
        <begin position="77"/>
        <end position="96"/>
    </location>
</feature>
<organism evidence="2">
    <name type="scientific">Ostreococcus mediterraneus</name>
    <dbReference type="NCBI Taxonomy" id="1486918"/>
    <lineage>
        <taxon>Eukaryota</taxon>
        <taxon>Viridiplantae</taxon>
        <taxon>Chlorophyta</taxon>
        <taxon>Mamiellophyceae</taxon>
        <taxon>Mamiellales</taxon>
        <taxon>Bathycoccaceae</taxon>
        <taxon>Ostreococcus</taxon>
    </lineage>
</organism>
<dbReference type="EMBL" id="HBFO01002865">
    <property type="protein sequence ID" value="CAD8810901.1"/>
    <property type="molecule type" value="Transcribed_RNA"/>
</dbReference>
<accession>A0A7S0WBT3</accession>
<gene>
    <name evidence="2" type="ORF">OMED0930_LOCUS1995</name>
</gene>
<feature type="compositionally biased region" description="Low complexity" evidence="1">
    <location>
        <begin position="110"/>
        <end position="123"/>
    </location>
</feature>
<proteinExistence type="predicted"/>
<evidence type="ECO:0000256" key="1">
    <source>
        <dbReference type="SAM" id="MobiDB-lite"/>
    </source>
</evidence>
<evidence type="ECO:0000313" key="2">
    <source>
        <dbReference type="EMBL" id="CAD8810901.1"/>
    </source>
</evidence>
<feature type="region of interest" description="Disordered" evidence="1">
    <location>
        <begin position="406"/>
        <end position="433"/>
    </location>
</feature>
<name>A0A7S0WBT3_9CHLO</name>
<sequence>MTTTTTMGSSTSTYAPRSTYGDRVVDRVAATPMMRSMDSTLDSTSSTRPTEFGERLTADGGNADANTGDRMMTNPVSSLDTTASSLSSASMTTAATIGDGEMSEQARPMSTTTATTLADDSDSTVTDAAGIQEVQDADATFEETAKEQAEDENTEISFAEVVAFRLKELKTESSDKQKLWLEKARTAHELEGAASFTEDEEVCGRAGPLAVYTIWNHVVEEVREAIVDFMTASETESESPHSLLALRTKTARVVKAYDIKFGGQGEELRQCIGNYYVRRRVHEVMEHLEAAKEARGEVIKSLNADESNAEQIRIGRVAQRLKKVVMSQIAPAEKFAKDDNVGGTSLVLALNCRAKHPTRLLAAVAHALRARFALGPTDFTLVVGRNSVEDELMTLFQKPASDYITARGGESSSGSARVKSPEEVCPDLPGIEGPPEPELTPMEKAMRDAENHVLLEHQGSNDPTNPQHLDAGASLGMGGTLPGMPQMFNGKNNNVQGSDDNARLQARAHFGLNDNAIGTHNTDHLRSRADMRQQSYDESASRGPVGFNAMPALQDPLAGYLQQPARPNAYNT</sequence>
<reference evidence="2" key="1">
    <citation type="submission" date="2021-01" db="EMBL/GenBank/DDBJ databases">
        <authorList>
            <person name="Corre E."/>
            <person name="Pelletier E."/>
            <person name="Niang G."/>
            <person name="Scheremetjew M."/>
            <person name="Finn R."/>
            <person name="Kale V."/>
            <person name="Holt S."/>
            <person name="Cochrane G."/>
            <person name="Meng A."/>
            <person name="Brown T."/>
            <person name="Cohen L."/>
        </authorList>
    </citation>
    <scope>NUCLEOTIDE SEQUENCE</scope>
    <source>
        <strain evidence="2">Clade-D-RCC1621</strain>
    </source>
</reference>
<feature type="region of interest" description="Disordered" evidence="1">
    <location>
        <begin position="36"/>
        <end position="123"/>
    </location>
</feature>
<protein>
    <submittedName>
        <fullName evidence="2">Uncharacterized protein</fullName>
    </submittedName>
</protein>
<feature type="compositionally biased region" description="Low complexity" evidence="1">
    <location>
        <begin position="36"/>
        <end position="48"/>
    </location>
</feature>
<dbReference type="AlphaFoldDB" id="A0A7S0WBT3"/>